<reference evidence="2 3" key="1">
    <citation type="submission" date="2017-06" db="EMBL/GenBank/DDBJ databases">
        <title>Comparative genomic analysis of Ambrosia Fusariam Clade fungi.</title>
        <authorList>
            <person name="Stajich J.E."/>
            <person name="Carrillo J."/>
            <person name="Kijimoto T."/>
            <person name="Eskalen A."/>
            <person name="O'Donnell K."/>
            <person name="Kasson M."/>
        </authorList>
    </citation>
    <scope>NUCLEOTIDE SEQUENCE [LARGE SCALE GENOMIC DNA]</scope>
    <source>
        <strain evidence="2 3">NRRL62579</strain>
    </source>
</reference>
<gene>
    <name evidence="2" type="ORF">CEP52_003591</name>
</gene>
<name>A0A428U801_9HYPO</name>
<feature type="compositionally biased region" description="Basic and acidic residues" evidence="1">
    <location>
        <begin position="308"/>
        <end position="321"/>
    </location>
</feature>
<accession>A0A428U801</accession>
<evidence type="ECO:0000313" key="2">
    <source>
        <dbReference type="EMBL" id="RSM10442.1"/>
    </source>
</evidence>
<organism evidence="2 3">
    <name type="scientific">Fusarium oligoseptatum</name>
    <dbReference type="NCBI Taxonomy" id="2604345"/>
    <lineage>
        <taxon>Eukaryota</taxon>
        <taxon>Fungi</taxon>
        <taxon>Dikarya</taxon>
        <taxon>Ascomycota</taxon>
        <taxon>Pezizomycotina</taxon>
        <taxon>Sordariomycetes</taxon>
        <taxon>Hypocreomycetidae</taxon>
        <taxon>Hypocreales</taxon>
        <taxon>Nectriaceae</taxon>
        <taxon>Fusarium</taxon>
        <taxon>Fusarium solani species complex</taxon>
    </lineage>
</organism>
<evidence type="ECO:0000256" key="1">
    <source>
        <dbReference type="SAM" id="MobiDB-lite"/>
    </source>
</evidence>
<dbReference type="AlphaFoldDB" id="A0A428U801"/>
<comment type="caution">
    <text evidence="2">The sequence shown here is derived from an EMBL/GenBank/DDBJ whole genome shotgun (WGS) entry which is preliminary data.</text>
</comment>
<proteinExistence type="predicted"/>
<feature type="region of interest" description="Disordered" evidence="1">
    <location>
        <begin position="296"/>
        <end position="321"/>
    </location>
</feature>
<dbReference type="EMBL" id="NKCK01000023">
    <property type="protein sequence ID" value="RSM10442.1"/>
    <property type="molecule type" value="Genomic_DNA"/>
</dbReference>
<keyword evidence="3" id="KW-1185">Reference proteome</keyword>
<protein>
    <submittedName>
        <fullName evidence="2">Uncharacterized protein</fullName>
    </submittedName>
</protein>
<evidence type="ECO:0000313" key="3">
    <source>
        <dbReference type="Proteomes" id="UP000287144"/>
    </source>
</evidence>
<sequence>MFNLPTFWAAQKSHRQFKLAQGTKNPVLDRTERVLCLLGMASHSGNQERLRSRPFAAVFHVGNVALTTALPSLGGRPKRSMAATTGKATKNWQNWRCPFGRRHHETCPKRQPIPIPVWDTKEESTLGPAKRSIIEPIPPKVMARYFGLSQDLVTEMTLDSLIANPGSSDREPPNNNGTSTVTLQFVWMPRYIEHSPDKAREPINLLQQRDDHTRLSAYLTHQCGEHSQSCPPYCPTCTHSKRVNAQNVLTHRPVWTGSIFRVTRPTDDIPKFQRMIEIQWAIVCAAVLSGRAQDIELQRDRDDDDAEAAQRAEEKEQEKTP</sequence>
<dbReference type="Proteomes" id="UP000287144">
    <property type="component" value="Unassembled WGS sequence"/>
</dbReference>